<sequence length="296" mass="31601">MEGANNGAMLAFSVSSRRFFPASLFLLLSLLFAPAMGWAQDRAQALLQFEGVQARYQAAYAPGAVSRDARQLLEPADQAIADKALQALDAAAARSFDVAASVAAIQQEVAAAGKGGAAPGAQVQAAVARFSKLRADYAAMADAGKQEFFNRERAKPADPARTELLERMAVADTREVDFSSQLLLSSIVKQLARGNAGQFTSLPDRTLDMAVDTLWSRGITSPRPRNLLTVAREFERQVTQALLAALPDADVAALLAWRNDPQAAAEREALVGSYRAEVKGSGAVAIRTLVRGWPRS</sequence>
<comment type="caution">
    <text evidence="1">The sequence shown here is derived from an EMBL/GenBank/DDBJ whole genome shotgun (WGS) entry which is preliminary data.</text>
</comment>
<protein>
    <recommendedName>
        <fullName evidence="3">DUF2059 domain-containing protein</fullName>
    </recommendedName>
</protein>
<accession>A0A0H2MD62</accession>
<gene>
    <name evidence="1" type="ORF">VPARA_03040</name>
</gene>
<organism evidence="1 2">
    <name type="scientific">Variovorax paradoxus</name>
    <dbReference type="NCBI Taxonomy" id="34073"/>
    <lineage>
        <taxon>Bacteria</taxon>
        <taxon>Pseudomonadati</taxon>
        <taxon>Pseudomonadota</taxon>
        <taxon>Betaproteobacteria</taxon>
        <taxon>Burkholderiales</taxon>
        <taxon>Comamonadaceae</taxon>
        <taxon>Variovorax</taxon>
    </lineage>
</organism>
<evidence type="ECO:0008006" key="3">
    <source>
        <dbReference type="Google" id="ProtNLM"/>
    </source>
</evidence>
<keyword evidence="2" id="KW-1185">Reference proteome</keyword>
<evidence type="ECO:0000313" key="2">
    <source>
        <dbReference type="Proteomes" id="UP000035170"/>
    </source>
</evidence>
<dbReference type="AlphaFoldDB" id="A0A0H2MD62"/>
<name>A0A0H2MD62_VARPD</name>
<dbReference type="Proteomes" id="UP000035170">
    <property type="component" value="Unassembled WGS sequence"/>
</dbReference>
<reference evidence="1 2" key="1">
    <citation type="submission" date="2015-03" db="EMBL/GenBank/DDBJ databases">
        <title>Genome sequence of Variovorax paradoxus TBEA6.</title>
        <authorList>
            <person name="Poehlein A."/>
            <person name="Schuldes J."/>
            <person name="Wuebbeler J.H."/>
            <person name="Hiessl S."/>
            <person name="Steinbuechel A."/>
            <person name="Daniel R."/>
        </authorList>
    </citation>
    <scope>NUCLEOTIDE SEQUENCE [LARGE SCALE GENOMIC DNA]</scope>
    <source>
        <strain evidence="1 2">TBEA6</strain>
    </source>
</reference>
<dbReference type="PATRIC" id="fig|34073.19.peg.304"/>
<dbReference type="EMBL" id="JZWI01000002">
    <property type="protein sequence ID" value="KLN58582.1"/>
    <property type="molecule type" value="Genomic_DNA"/>
</dbReference>
<proteinExistence type="predicted"/>
<evidence type="ECO:0000313" key="1">
    <source>
        <dbReference type="EMBL" id="KLN58582.1"/>
    </source>
</evidence>